<dbReference type="STRING" id="288768.SAMEA3906486_01343"/>
<proteinExistence type="inferred from homology"/>
<keyword evidence="5 6" id="KW-0472">Membrane</keyword>
<accession>A0A157S9N4</accession>
<organism evidence="8 9">
    <name type="scientific">Bordetella ansorpii</name>
    <dbReference type="NCBI Taxonomy" id="288768"/>
    <lineage>
        <taxon>Bacteria</taxon>
        <taxon>Pseudomonadati</taxon>
        <taxon>Pseudomonadota</taxon>
        <taxon>Betaproteobacteria</taxon>
        <taxon>Burkholderiales</taxon>
        <taxon>Alcaligenaceae</taxon>
        <taxon>Bordetella</taxon>
    </lineage>
</organism>
<keyword evidence="4 6" id="KW-1133">Transmembrane helix</keyword>
<feature type="transmembrane region" description="Helical" evidence="6">
    <location>
        <begin position="7"/>
        <end position="28"/>
    </location>
</feature>
<feature type="transmembrane region" description="Helical" evidence="6">
    <location>
        <begin position="91"/>
        <end position="110"/>
    </location>
</feature>
<evidence type="ECO:0000256" key="6">
    <source>
        <dbReference type="SAM" id="Phobius"/>
    </source>
</evidence>
<evidence type="ECO:0000256" key="1">
    <source>
        <dbReference type="ARBA" id="ARBA00004141"/>
    </source>
</evidence>
<evidence type="ECO:0000256" key="3">
    <source>
        <dbReference type="ARBA" id="ARBA00022692"/>
    </source>
</evidence>
<dbReference type="RefSeq" id="WP_066124926.1">
    <property type="nucleotide sequence ID" value="NZ_FKIF01000002.1"/>
</dbReference>
<evidence type="ECO:0000256" key="5">
    <source>
        <dbReference type="ARBA" id="ARBA00023136"/>
    </source>
</evidence>
<dbReference type="PANTHER" id="PTHR38459">
    <property type="entry name" value="PROPHAGE BACTOPRENOL-LINKED GLUCOSE TRANSLOCASE HOMOLOG"/>
    <property type="match status" value="1"/>
</dbReference>
<dbReference type="AlphaFoldDB" id="A0A157S9N4"/>
<feature type="transmembrane region" description="Helical" evidence="6">
    <location>
        <begin position="66"/>
        <end position="85"/>
    </location>
</feature>
<dbReference type="InterPro" id="IPR007267">
    <property type="entry name" value="GtrA_DPMS_TM"/>
</dbReference>
<comment type="subcellular location">
    <subcellularLocation>
        <location evidence="1">Membrane</location>
        <topology evidence="1">Multi-pass membrane protein</topology>
    </subcellularLocation>
</comment>
<dbReference type="InterPro" id="IPR051401">
    <property type="entry name" value="GtrA_CellWall_Glycosyl"/>
</dbReference>
<dbReference type="PANTHER" id="PTHR38459:SF1">
    <property type="entry name" value="PROPHAGE BACTOPRENOL-LINKED GLUCOSE TRANSLOCASE HOMOLOG"/>
    <property type="match status" value="1"/>
</dbReference>
<dbReference type="OrthoDB" id="8757753at2"/>
<evidence type="ECO:0000259" key="7">
    <source>
        <dbReference type="Pfam" id="PF04138"/>
    </source>
</evidence>
<name>A0A157S9N4_9BORD</name>
<dbReference type="EMBL" id="FKIF01000002">
    <property type="protein sequence ID" value="SAI67137.1"/>
    <property type="molecule type" value="Genomic_DNA"/>
</dbReference>
<evidence type="ECO:0000256" key="4">
    <source>
        <dbReference type="ARBA" id="ARBA00022989"/>
    </source>
</evidence>
<dbReference type="GO" id="GO:0000271">
    <property type="term" value="P:polysaccharide biosynthetic process"/>
    <property type="evidence" value="ECO:0007669"/>
    <property type="project" value="InterPro"/>
</dbReference>
<reference evidence="8 9" key="1">
    <citation type="submission" date="2016-04" db="EMBL/GenBank/DDBJ databases">
        <authorList>
            <consortium name="Pathogen Informatics"/>
        </authorList>
    </citation>
    <scope>NUCLEOTIDE SEQUENCE [LARGE SCALE GENOMIC DNA]</scope>
    <source>
        <strain evidence="8 9">H050680373</strain>
    </source>
</reference>
<gene>
    <name evidence="8" type="ORF">SAMEA3906486_01343</name>
</gene>
<comment type="similarity">
    <text evidence="2">Belongs to the GtrA family.</text>
</comment>
<sequence length="124" mass="13709">MAFPRFVAAGAINTGATYLLYVALLWVIPYGWAYSVSFLAGILLGYLLNSRWVFREAPSLKTAAGYPLIYATNYVLGICLLWLLVDKLGAPAFLAPLVVIPVSVPIMYLLTRALFKKNHDARLD</sequence>
<dbReference type="Pfam" id="PF04138">
    <property type="entry name" value="GtrA_DPMS_TM"/>
    <property type="match status" value="1"/>
</dbReference>
<keyword evidence="9" id="KW-1185">Reference proteome</keyword>
<feature type="domain" description="GtrA/DPMS transmembrane" evidence="7">
    <location>
        <begin position="5"/>
        <end position="113"/>
    </location>
</feature>
<evidence type="ECO:0000313" key="8">
    <source>
        <dbReference type="EMBL" id="SAI67137.1"/>
    </source>
</evidence>
<evidence type="ECO:0000313" key="9">
    <source>
        <dbReference type="Proteomes" id="UP000076848"/>
    </source>
</evidence>
<keyword evidence="3 6" id="KW-0812">Transmembrane</keyword>
<protein>
    <submittedName>
        <fullName evidence="8">GtrA-like protein</fullName>
    </submittedName>
</protein>
<evidence type="ECO:0000256" key="2">
    <source>
        <dbReference type="ARBA" id="ARBA00009399"/>
    </source>
</evidence>
<feature type="transmembrane region" description="Helical" evidence="6">
    <location>
        <begin position="34"/>
        <end position="54"/>
    </location>
</feature>
<dbReference type="Proteomes" id="UP000076848">
    <property type="component" value="Unassembled WGS sequence"/>
</dbReference>
<dbReference type="GO" id="GO:0005886">
    <property type="term" value="C:plasma membrane"/>
    <property type="evidence" value="ECO:0007669"/>
    <property type="project" value="TreeGrafter"/>
</dbReference>